<dbReference type="InterPro" id="IPR036034">
    <property type="entry name" value="PDZ_sf"/>
</dbReference>
<evidence type="ECO:0000259" key="1">
    <source>
        <dbReference type="SMART" id="SM00245"/>
    </source>
</evidence>
<dbReference type="SUPFAM" id="SSF50156">
    <property type="entry name" value="PDZ domain-like"/>
    <property type="match status" value="1"/>
</dbReference>
<keyword evidence="3" id="KW-1185">Reference proteome</keyword>
<feature type="domain" description="Tail specific protease" evidence="1">
    <location>
        <begin position="322"/>
        <end position="522"/>
    </location>
</feature>
<dbReference type="Gene3D" id="3.30.750.44">
    <property type="match status" value="1"/>
</dbReference>
<dbReference type="RefSeq" id="WP_193846122.1">
    <property type="nucleotide sequence ID" value="NZ_PRDM01000002.1"/>
</dbReference>
<dbReference type="Pfam" id="PF00595">
    <property type="entry name" value="PDZ"/>
    <property type="match status" value="1"/>
</dbReference>
<dbReference type="Gene3D" id="3.90.226.10">
    <property type="entry name" value="2-enoyl-CoA Hydratase, Chain A, domain 1"/>
    <property type="match status" value="1"/>
</dbReference>
<dbReference type="EMBL" id="PRDM01000002">
    <property type="protein sequence ID" value="MBE8725114.1"/>
    <property type="molecule type" value="Genomic_DNA"/>
</dbReference>
<gene>
    <name evidence="2" type="ORF">C4F50_09155</name>
</gene>
<dbReference type="Proteomes" id="UP000640614">
    <property type="component" value="Unassembled WGS sequence"/>
</dbReference>
<accession>A0ABR9TIC7</accession>
<dbReference type="Gene3D" id="2.30.42.10">
    <property type="match status" value="1"/>
</dbReference>
<dbReference type="SUPFAM" id="SSF52096">
    <property type="entry name" value="ClpP/crotonase"/>
    <property type="match status" value="1"/>
</dbReference>
<dbReference type="InterPro" id="IPR005151">
    <property type="entry name" value="Tail-specific_protease"/>
</dbReference>
<name>A0ABR9TIC7_9FLAO</name>
<dbReference type="PANTHER" id="PTHR32060:SF30">
    <property type="entry name" value="CARBOXY-TERMINAL PROCESSING PROTEASE CTPA"/>
    <property type="match status" value="1"/>
</dbReference>
<reference evidence="2 3" key="1">
    <citation type="submission" date="2018-07" db="EMBL/GenBank/DDBJ databases">
        <title>Genome assembly of strain KB82.</title>
        <authorList>
            <person name="Kukolya J."/>
            <person name="Horvath B."/>
            <person name="Nagy I."/>
            <person name="Toth A."/>
        </authorList>
    </citation>
    <scope>NUCLEOTIDE SEQUENCE [LARGE SCALE GENOMIC DNA]</scope>
    <source>
        <strain evidence="2 3">Kb82</strain>
    </source>
</reference>
<dbReference type="InterPro" id="IPR029045">
    <property type="entry name" value="ClpP/crotonase-like_dom_sf"/>
</dbReference>
<dbReference type="SMART" id="SM00245">
    <property type="entry name" value="TSPc"/>
    <property type="match status" value="1"/>
</dbReference>
<dbReference type="InterPro" id="IPR001478">
    <property type="entry name" value="PDZ"/>
</dbReference>
<evidence type="ECO:0000313" key="3">
    <source>
        <dbReference type="Proteomes" id="UP000640614"/>
    </source>
</evidence>
<organism evidence="2 3">
    <name type="scientific">Flavobacterium hungaricum</name>
    <dbReference type="NCBI Taxonomy" id="2082725"/>
    <lineage>
        <taxon>Bacteria</taxon>
        <taxon>Pseudomonadati</taxon>
        <taxon>Bacteroidota</taxon>
        <taxon>Flavobacteriia</taxon>
        <taxon>Flavobacteriales</taxon>
        <taxon>Flavobacteriaceae</taxon>
        <taxon>Flavobacterium</taxon>
    </lineage>
</organism>
<proteinExistence type="predicted"/>
<sequence length="568" mass="65586">MKKNILFILLVFSQLLFSQSKVSETEKLTAACKVWGFLKYYHPKVAAGELNWDQQLLDILPKVEKAQTRKEFSLIMSNWIDSLGEVPLTAPIVEPKDVKYFDKNFDLSWISTSDLFSRNLSAKLKFIENNRYQSTAEFGPDFDAFKTLKNYYDLDYNAKNNRILMLFAYWNVIEYYFPYKYVMDQKWDKTLIEILPDVVGAKNSDEFNKALRKMSTRLNDGHVMFHIYPTSLKHNVFFPAAGKIIDEKIVITEILADSLAEADNIKIGTVITKINGKSIKDLIEEKRNKFSASNEAAYLNKVVTDMLISDSENVKVEFLADGKYETKAMTWYNYHDSHRNEFKKGAQKKKDKFKLLDNNIGYVNMGVIKQRNIPDMIEALKSTKAIVFDMRNYPKNTWKEISDFLNPQEKNFCDYTMPYLNYPGRFVWTEGRKAGFENKDHYKGKVIVLLNEDSLSQSEWTAMCFQTAGNTTIIGSQTAGTDGNNFEFDFRGFHTAFTGIGVYYPDGRETQRIGIVPDIEVKPTIKGIQEGRDEVLERALAFIETGKLNEENFKNPKTTIKNQQNLKN</sequence>
<comment type="caution">
    <text evidence="2">The sequence shown here is derived from an EMBL/GenBank/DDBJ whole genome shotgun (WGS) entry which is preliminary data.</text>
</comment>
<dbReference type="Pfam" id="PF03572">
    <property type="entry name" value="Peptidase_S41"/>
    <property type="match status" value="1"/>
</dbReference>
<dbReference type="PANTHER" id="PTHR32060">
    <property type="entry name" value="TAIL-SPECIFIC PROTEASE"/>
    <property type="match status" value="1"/>
</dbReference>
<protein>
    <submittedName>
        <fullName evidence="2">Peptidase S41</fullName>
    </submittedName>
</protein>
<evidence type="ECO:0000313" key="2">
    <source>
        <dbReference type="EMBL" id="MBE8725114.1"/>
    </source>
</evidence>